<accession>A0A2R6PTU3</accession>
<sequence length="93" mass="10773">MASLRFFLCLVLIFLSFVGSETRFLDPFSRKAVSQYEFNRVNQDGLTPLARKSTNRALIESVREMIESRKHYVVDNQYELTRISPGGPDPKHH</sequence>
<dbReference type="EMBL" id="NKQK01000023">
    <property type="protein sequence ID" value="PSR96393.1"/>
    <property type="molecule type" value="Genomic_DNA"/>
</dbReference>
<comment type="caution">
    <text evidence="2">The sequence shown here is derived from an EMBL/GenBank/DDBJ whole genome shotgun (WGS) entry which is preliminary data.</text>
</comment>
<keyword evidence="3" id="KW-1185">Reference proteome</keyword>
<keyword evidence="1" id="KW-0732">Signal</keyword>
<name>A0A2R6PTU3_ACTCC</name>
<protein>
    <submittedName>
        <fullName evidence="2">CLE1p like</fullName>
    </submittedName>
</protein>
<dbReference type="Proteomes" id="UP000241394">
    <property type="component" value="Chromosome LG23"/>
</dbReference>
<evidence type="ECO:0000313" key="3">
    <source>
        <dbReference type="Proteomes" id="UP000241394"/>
    </source>
</evidence>
<reference evidence="2 3" key="1">
    <citation type="submission" date="2017-07" db="EMBL/GenBank/DDBJ databases">
        <title>An improved, manually edited Actinidia chinensis var. chinensis (kiwifruit) genome highlights the challenges associated with draft genomes and gene prediction in plants.</title>
        <authorList>
            <person name="Pilkington S."/>
            <person name="Crowhurst R."/>
            <person name="Hilario E."/>
            <person name="Nardozza S."/>
            <person name="Fraser L."/>
            <person name="Peng Y."/>
            <person name="Gunaseelan K."/>
            <person name="Simpson R."/>
            <person name="Tahir J."/>
            <person name="Deroles S."/>
            <person name="Templeton K."/>
            <person name="Luo Z."/>
            <person name="Davy M."/>
            <person name="Cheng C."/>
            <person name="Mcneilage M."/>
            <person name="Scaglione D."/>
            <person name="Liu Y."/>
            <person name="Zhang Q."/>
            <person name="Datson P."/>
            <person name="De Silva N."/>
            <person name="Gardiner S."/>
            <person name="Bassett H."/>
            <person name="Chagne D."/>
            <person name="Mccallum J."/>
            <person name="Dzierzon H."/>
            <person name="Deng C."/>
            <person name="Wang Y.-Y."/>
            <person name="Barron N."/>
            <person name="Manako K."/>
            <person name="Bowen J."/>
            <person name="Foster T."/>
            <person name="Erridge Z."/>
            <person name="Tiffin H."/>
            <person name="Waite C."/>
            <person name="Davies K."/>
            <person name="Grierson E."/>
            <person name="Laing W."/>
            <person name="Kirk R."/>
            <person name="Chen X."/>
            <person name="Wood M."/>
            <person name="Montefiori M."/>
            <person name="Brummell D."/>
            <person name="Schwinn K."/>
            <person name="Catanach A."/>
            <person name="Fullerton C."/>
            <person name="Li D."/>
            <person name="Meiyalaghan S."/>
            <person name="Nieuwenhuizen N."/>
            <person name="Read N."/>
            <person name="Prakash R."/>
            <person name="Hunter D."/>
            <person name="Zhang H."/>
            <person name="Mckenzie M."/>
            <person name="Knabel M."/>
            <person name="Harris A."/>
            <person name="Allan A."/>
            <person name="Chen A."/>
            <person name="Janssen B."/>
            <person name="Plunkett B."/>
            <person name="Dwamena C."/>
            <person name="Voogd C."/>
            <person name="Leif D."/>
            <person name="Lafferty D."/>
            <person name="Souleyre E."/>
            <person name="Varkonyi-Gasic E."/>
            <person name="Gambi F."/>
            <person name="Hanley J."/>
            <person name="Yao J.-L."/>
            <person name="Cheung J."/>
            <person name="David K."/>
            <person name="Warren B."/>
            <person name="Marsh K."/>
            <person name="Snowden K."/>
            <person name="Lin-Wang K."/>
            <person name="Brian L."/>
            <person name="Martinez-Sanchez M."/>
            <person name="Wang M."/>
            <person name="Ileperuma N."/>
            <person name="Macnee N."/>
            <person name="Campin R."/>
            <person name="Mcatee P."/>
            <person name="Drummond R."/>
            <person name="Espley R."/>
            <person name="Ireland H."/>
            <person name="Wu R."/>
            <person name="Atkinson R."/>
            <person name="Karunairetnam S."/>
            <person name="Bulley S."/>
            <person name="Chunkath S."/>
            <person name="Hanley Z."/>
            <person name="Storey R."/>
            <person name="Thrimawithana A."/>
            <person name="Thomson S."/>
            <person name="David C."/>
            <person name="Testolin R."/>
        </authorList>
    </citation>
    <scope>NUCLEOTIDE SEQUENCE [LARGE SCALE GENOMIC DNA]</scope>
    <source>
        <strain evidence="3">cv. Red5</strain>
        <tissue evidence="2">Young leaf</tissue>
    </source>
</reference>
<dbReference type="InParanoid" id="A0A2R6PTU3"/>
<dbReference type="OrthoDB" id="1413556at2759"/>
<evidence type="ECO:0000256" key="1">
    <source>
        <dbReference type="SAM" id="SignalP"/>
    </source>
</evidence>
<proteinExistence type="predicted"/>
<organism evidence="2 3">
    <name type="scientific">Actinidia chinensis var. chinensis</name>
    <name type="common">Chinese soft-hair kiwi</name>
    <dbReference type="NCBI Taxonomy" id="1590841"/>
    <lineage>
        <taxon>Eukaryota</taxon>
        <taxon>Viridiplantae</taxon>
        <taxon>Streptophyta</taxon>
        <taxon>Embryophyta</taxon>
        <taxon>Tracheophyta</taxon>
        <taxon>Spermatophyta</taxon>
        <taxon>Magnoliopsida</taxon>
        <taxon>eudicotyledons</taxon>
        <taxon>Gunneridae</taxon>
        <taxon>Pentapetalae</taxon>
        <taxon>asterids</taxon>
        <taxon>Ericales</taxon>
        <taxon>Actinidiaceae</taxon>
        <taxon>Actinidia</taxon>
    </lineage>
</organism>
<feature type="signal peptide" evidence="1">
    <location>
        <begin position="1"/>
        <end position="20"/>
    </location>
</feature>
<reference evidence="3" key="2">
    <citation type="journal article" date="2018" name="BMC Genomics">
        <title>A manually annotated Actinidia chinensis var. chinensis (kiwifruit) genome highlights the challenges associated with draft genomes and gene prediction in plants.</title>
        <authorList>
            <person name="Pilkington S.M."/>
            <person name="Crowhurst R."/>
            <person name="Hilario E."/>
            <person name="Nardozza S."/>
            <person name="Fraser L."/>
            <person name="Peng Y."/>
            <person name="Gunaseelan K."/>
            <person name="Simpson R."/>
            <person name="Tahir J."/>
            <person name="Deroles S.C."/>
            <person name="Templeton K."/>
            <person name="Luo Z."/>
            <person name="Davy M."/>
            <person name="Cheng C."/>
            <person name="McNeilage M."/>
            <person name="Scaglione D."/>
            <person name="Liu Y."/>
            <person name="Zhang Q."/>
            <person name="Datson P."/>
            <person name="De Silva N."/>
            <person name="Gardiner S.E."/>
            <person name="Bassett H."/>
            <person name="Chagne D."/>
            <person name="McCallum J."/>
            <person name="Dzierzon H."/>
            <person name="Deng C."/>
            <person name="Wang Y.Y."/>
            <person name="Barron L."/>
            <person name="Manako K."/>
            <person name="Bowen J."/>
            <person name="Foster T.M."/>
            <person name="Erridge Z.A."/>
            <person name="Tiffin H."/>
            <person name="Waite C.N."/>
            <person name="Davies K.M."/>
            <person name="Grierson E.P."/>
            <person name="Laing W.A."/>
            <person name="Kirk R."/>
            <person name="Chen X."/>
            <person name="Wood M."/>
            <person name="Montefiori M."/>
            <person name="Brummell D.A."/>
            <person name="Schwinn K.E."/>
            <person name="Catanach A."/>
            <person name="Fullerton C."/>
            <person name="Li D."/>
            <person name="Meiyalaghan S."/>
            <person name="Nieuwenhuizen N."/>
            <person name="Read N."/>
            <person name="Prakash R."/>
            <person name="Hunter D."/>
            <person name="Zhang H."/>
            <person name="McKenzie M."/>
            <person name="Knabel M."/>
            <person name="Harris A."/>
            <person name="Allan A.C."/>
            <person name="Gleave A."/>
            <person name="Chen A."/>
            <person name="Janssen B.J."/>
            <person name="Plunkett B."/>
            <person name="Ampomah-Dwamena C."/>
            <person name="Voogd C."/>
            <person name="Leif D."/>
            <person name="Lafferty D."/>
            <person name="Souleyre E.J.F."/>
            <person name="Varkonyi-Gasic E."/>
            <person name="Gambi F."/>
            <person name="Hanley J."/>
            <person name="Yao J.L."/>
            <person name="Cheung J."/>
            <person name="David K.M."/>
            <person name="Warren B."/>
            <person name="Marsh K."/>
            <person name="Snowden K.C."/>
            <person name="Lin-Wang K."/>
            <person name="Brian L."/>
            <person name="Martinez-Sanchez M."/>
            <person name="Wang M."/>
            <person name="Ileperuma N."/>
            <person name="Macnee N."/>
            <person name="Campin R."/>
            <person name="McAtee P."/>
            <person name="Drummond R.S.M."/>
            <person name="Espley R.V."/>
            <person name="Ireland H.S."/>
            <person name="Wu R."/>
            <person name="Atkinson R.G."/>
            <person name="Karunairetnam S."/>
            <person name="Bulley S."/>
            <person name="Chunkath S."/>
            <person name="Hanley Z."/>
            <person name="Storey R."/>
            <person name="Thrimawithana A.H."/>
            <person name="Thomson S."/>
            <person name="David C."/>
            <person name="Testolin R."/>
            <person name="Huang H."/>
            <person name="Hellens R.P."/>
            <person name="Schaffer R.J."/>
        </authorList>
    </citation>
    <scope>NUCLEOTIDE SEQUENCE [LARGE SCALE GENOMIC DNA]</scope>
    <source>
        <strain evidence="3">cv. Red5</strain>
    </source>
</reference>
<dbReference type="AlphaFoldDB" id="A0A2R6PTU3"/>
<gene>
    <name evidence="2" type="ORF">CEY00_Acc26442</name>
</gene>
<dbReference type="Gramene" id="PSR96393">
    <property type="protein sequence ID" value="PSR96393"/>
    <property type="gene ID" value="CEY00_Acc26442"/>
</dbReference>
<evidence type="ECO:0000313" key="2">
    <source>
        <dbReference type="EMBL" id="PSR96393.1"/>
    </source>
</evidence>
<feature type="chain" id="PRO_5015345660" evidence="1">
    <location>
        <begin position="21"/>
        <end position="93"/>
    </location>
</feature>